<feature type="transmembrane region" description="Helical" evidence="6">
    <location>
        <begin position="208"/>
        <end position="227"/>
    </location>
</feature>
<evidence type="ECO:0000313" key="7">
    <source>
        <dbReference type="EMBL" id="KAG0003195.1"/>
    </source>
</evidence>
<comment type="caution">
    <text evidence="7">The sequence shown here is derived from an EMBL/GenBank/DDBJ whole genome shotgun (WGS) entry which is preliminary data.</text>
</comment>
<evidence type="ECO:0000256" key="3">
    <source>
        <dbReference type="ARBA" id="ARBA00022989"/>
    </source>
</evidence>
<organism evidence="7 8">
    <name type="scientific">Entomortierella chlamydospora</name>
    <dbReference type="NCBI Taxonomy" id="101097"/>
    <lineage>
        <taxon>Eukaryota</taxon>
        <taxon>Fungi</taxon>
        <taxon>Fungi incertae sedis</taxon>
        <taxon>Mucoromycota</taxon>
        <taxon>Mortierellomycotina</taxon>
        <taxon>Mortierellomycetes</taxon>
        <taxon>Mortierellales</taxon>
        <taxon>Mortierellaceae</taxon>
        <taxon>Entomortierella</taxon>
    </lineage>
</organism>
<feature type="transmembrane region" description="Helical" evidence="6">
    <location>
        <begin position="32"/>
        <end position="50"/>
    </location>
</feature>
<dbReference type="EMBL" id="JAAAID010002874">
    <property type="protein sequence ID" value="KAG0003195.1"/>
    <property type="molecule type" value="Genomic_DNA"/>
</dbReference>
<keyword evidence="4 6" id="KW-0472">Membrane</keyword>
<dbReference type="PANTHER" id="PTHR31794">
    <property type="entry name" value="AUXIN EFFLUX TRANSPORTER FAMILY PROTEIN (EUROFUNG)"/>
    <property type="match status" value="1"/>
</dbReference>
<dbReference type="Pfam" id="PF03547">
    <property type="entry name" value="Mem_trans"/>
    <property type="match status" value="2"/>
</dbReference>
<dbReference type="GO" id="GO:0055085">
    <property type="term" value="P:transmembrane transport"/>
    <property type="evidence" value="ECO:0007669"/>
    <property type="project" value="InterPro"/>
</dbReference>
<feature type="transmembrane region" description="Helical" evidence="6">
    <location>
        <begin position="384"/>
        <end position="406"/>
    </location>
</feature>
<name>A0A9P6SU03_9FUNG</name>
<evidence type="ECO:0000256" key="5">
    <source>
        <dbReference type="SAM" id="MobiDB-lite"/>
    </source>
</evidence>
<dbReference type="AlphaFoldDB" id="A0A9P6SU03"/>
<evidence type="ECO:0000256" key="4">
    <source>
        <dbReference type="ARBA" id="ARBA00023136"/>
    </source>
</evidence>
<reference evidence="7" key="1">
    <citation type="journal article" date="2020" name="Fungal Divers.">
        <title>Resolving the Mortierellaceae phylogeny through synthesis of multi-gene phylogenetics and phylogenomics.</title>
        <authorList>
            <person name="Vandepol N."/>
            <person name="Liber J."/>
            <person name="Desiro A."/>
            <person name="Na H."/>
            <person name="Kennedy M."/>
            <person name="Barry K."/>
            <person name="Grigoriev I.V."/>
            <person name="Miller A.N."/>
            <person name="O'Donnell K."/>
            <person name="Stajich J.E."/>
            <person name="Bonito G."/>
        </authorList>
    </citation>
    <scope>NUCLEOTIDE SEQUENCE</scope>
    <source>
        <strain evidence="7">NRRL 2769</strain>
    </source>
</reference>
<proteinExistence type="predicted"/>
<evidence type="ECO:0000256" key="1">
    <source>
        <dbReference type="ARBA" id="ARBA00004141"/>
    </source>
</evidence>
<gene>
    <name evidence="7" type="ORF">BGZ80_005834</name>
</gene>
<dbReference type="InterPro" id="IPR004776">
    <property type="entry name" value="Mem_transp_PIN-like"/>
</dbReference>
<keyword evidence="2 6" id="KW-0812">Transmembrane</keyword>
<keyword evidence="8" id="KW-1185">Reference proteome</keyword>
<dbReference type="Proteomes" id="UP000703661">
    <property type="component" value="Unassembled WGS sequence"/>
</dbReference>
<evidence type="ECO:0000313" key="8">
    <source>
        <dbReference type="Proteomes" id="UP000703661"/>
    </source>
</evidence>
<feature type="transmembrane region" description="Helical" evidence="6">
    <location>
        <begin position="97"/>
        <end position="118"/>
    </location>
</feature>
<comment type="subcellular location">
    <subcellularLocation>
        <location evidence="1">Membrane</location>
        <topology evidence="1">Multi-pass membrane protein</topology>
    </subcellularLocation>
</comment>
<feature type="transmembrane region" description="Helical" evidence="6">
    <location>
        <begin position="344"/>
        <end position="364"/>
    </location>
</feature>
<dbReference type="GO" id="GO:0016020">
    <property type="term" value="C:membrane"/>
    <property type="evidence" value="ECO:0007669"/>
    <property type="project" value="UniProtKB-SubCell"/>
</dbReference>
<feature type="transmembrane region" description="Helical" evidence="6">
    <location>
        <begin position="56"/>
        <end position="76"/>
    </location>
</feature>
<feature type="non-terminal residue" evidence="7">
    <location>
        <position position="440"/>
    </location>
</feature>
<feature type="region of interest" description="Disordered" evidence="5">
    <location>
        <begin position="306"/>
        <end position="337"/>
    </location>
</feature>
<sequence>AVSQIIVVVASGIILAKVGIVTANSQKAISKVNLYFLTPCLLFTNIASGITWERFLAFWPIPMFFIIFSTISWSLARTGSRLLRLTLPETKLATASIMFFNCNSLPLAMIHSLAFSAASKKLMRDENDTSEDIVASVCDNLIRWSYGVKLLSRPEKEESTDITTTYNSISSSPDLECGAGQAAGDSEPRNGLGYRILAHVKSLTTPPLITAILALFVGLIPPLHRLFMDRNSDVYSFVIRPLETCGRAAVPMILLCLGAQVTDFASSKPALPPPSPLESDLVSVSTQNDEDETINEEQPLLAASTSAVTPSGRLLPPSTVQNKQQEQRQQSASEMSEMSSNTSVPFILISRMLLVPLVALPLVLFCPPGLSPHVTSDPAFRLSLVTMISSPTAINLIQICQINGYLEQPMAGVLFWSYCVVGLPSVLSWAVIGLWAASGI</sequence>
<dbReference type="PANTHER" id="PTHR31794:SF2">
    <property type="entry name" value="AUXIN EFFLUX TRANSPORTER FAMILY PROTEIN (EUROFUNG)"/>
    <property type="match status" value="1"/>
</dbReference>
<evidence type="ECO:0000256" key="2">
    <source>
        <dbReference type="ARBA" id="ARBA00022692"/>
    </source>
</evidence>
<accession>A0A9P6SU03</accession>
<dbReference type="GO" id="GO:0005783">
    <property type="term" value="C:endoplasmic reticulum"/>
    <property type="evidence" value="ECO:0007669"/>
    <property type="project" value="TreeGrafter"/>
</dbReference>
<feature type="region of interest" description="Disordered" evidence="5">
    <location>
        <begin position="267"/>
        <end position="294"/>
    </location>
</feature>
<feature type="transmembrane region" description="Helical" evidence="6">
    <location>
        <begin position="413"/>
        <end position="437"/>
    </location>
</feature>
<evidence type="ECO:0000256" key="6">
    <source>
        <dbReference type="SAM" id="Phobius"/>
    </source>
</evidence>
<protein>
    <recommendedName>
        <fullName evidence="9">Auxin efflux carrier superfamily</fullName>
    </recommendedName>
</protein>
<feature type="compositionally biased region" description="Low complexity" evidence="5">
    <location>
        <begin position="327"/>
        <end position="337"/>
    </location>
</feature>
<evidence type="ECO:0008006" key="9">
    <source>
        <dbReference type="Google" id="ProtNLM"/>
    </source>
</evidence>
<keyword evidence="3 6" id="KW-1133">Transmembrane helix</keyword>
<feature type="transmembrane region" description="Helical" evidence="6">
    <location>
        <begin position="6"/>
        <end position="25"/>
    </location>
</feature>